<reference evidence="1 2" key="1">
    <citation type="submission" date="2016-08" db="EMBL/GenBank/DDBJ databases">
        <authorList>
            <person name="Seilhamer J.J."/>
        </authorList>
    </citation>
    <scope>NUCLEOTIDE SEQUENCE [LARGE SCALE GENOMIC DNA]</scope>
    <source>
        <strain evidence="1 2">BRTC-1</strain>
    </source>
</reference>
<sequence length="123" mass="13945">MSKLVLCIVCATAMTACHFGPEIEHSSFKNSAVCQNQLKDMIYENYKLDGIAREKISFEFNPINAKEEVIQINLLQEAALKPSSVGRIKVNKSENTLFNSTFDNNNLIAIKLDEHQDFIEKCF</sequence>
<dbReference type="Proteomes" id="UP000093391">
    <property type="component" value="Chromosome"/>
</dbReference>
<dbReference type="AlphaFoldDB" id="A0A1B2M3R0"/>
<organism evidence="1 2">
    <name type="scientific">Acinetobacter larvae</name>
    <dbReference type="NCBI Taxonomy" id="1789224"/>
    <lineage>
        <taxon>Bacteria</taxon>
        <taxon>Pseudomonadati</taxon>
        <taxon>Pseudomonadota</taxon>
        <taxon>Gammaproteobacteria</taxon>
        <taxon>Moraxellales</taxon>
        <taxon>Moraxellaceae</taxon>
        <taxon>Acinetobacter</taxon>
    </lineage>
</organism>
<evidence type="ECO:0000313" key="1">
    <source>
        <dbReference type="EMBL" id="AOA59828.1"/>
    </source>
</evidence>
<dbReference type="KEGG" id="ala:BFG52_02000"/>
<dbReference type="EMBL" id="CP016895">
    <property type="protein sequence ID" value="AOA59828.1"/>
    <property type="molecule type" value="Genomic_DNA"/>
</dbReference>
<accession>A0A1B2M3R0</accession>
<dbReference type="PROSITE" id="PS51257">
    <property type="entry name" value="PROKAR_LIPOPROTEIN"/>
    <property type="match status" value="1"/>
</dbReference>
<evidence type="ECO:0008006" key="3">
    <source>
        <dbReference type="Google" id="ProtNLM"/>
    </source>
</evidence>
<name>A0A1B2M3R0_9GAMM</name>
<gene>
    <name evidence="1" type="ORF">BFG52_02000</name>
</gene>
<protein>
    <recommendedName>
        <fullName evidence="3">Lipoprotein</fullName>
    </recommendedName>
</protein>
<proteinExistence type="predicted"/>
<keyword evidence="2" id="KW-1185">Reference proteome</keyword>
<evidence type="ECO:0000313" key="2">
    <source>
        <dbReference type="Proteomes" id="UP000093391"/>
    </source>
</evidence>